<dbReference type="InterPro" id="IPR013809">
    <property type="entry name" value="ENTH"/>
</dbReference>
<accession>A0A2H9ZZ63</accession>
<evidence type="ECO:0000256" key="2">
    <source>
        <dbReference type="ARBA" id="ARBA00004555"/>
    </source>
</evidence>
<feature type="domain" description="ENTH" evidence="5">
    <location>
        <begin position="40"/>
        <end position="103"/>
    </location>
</feature>
<keyword evidence="3" id="KW-0333">Golgi apparatus</keyword>
<dbReference type="PANTHER" id="PTHR12276">
    <property type="entry name" value="EPSIN/ENT-RELATED"/>
    <property type="match status" value="1"/>
</dbReference>
<dbReference type="GO" id="GO:0030276">
    <property type="term" value="F:clathrin binding"/>
    <property type="evidence" value="ECO:0007669"/>
    <property type="project" value="TreeGrafter"/>
</dbReference>
<comment type="subcellular location">
    <subcellularLocation>
        <location evidence="1">Cytoplasmic vesicle</location>
        <location evidence="1">Clathrin-coated vesicle</location>
    </subcellularLocation>
    <subcellularLocation>
        <location evidence="2">Golgi apparatus</location>
    </subcellularLocation>
</comment>
<dbReference type="Proteomes" id="UP000236161">
    <property type="component" value="Unassembled WGS sequence"/>
</dbReference>
<dbReference type="InterPro" id="IPR008942">
    <property type="entry name" value="ENTH_VHS"/>
</dbReference>
<dbReference type="Gene3D" id="1.25.40.90">
    <property type="match status" value="1"/>
</dbReference>
<evidence type="ECO:0000259" key="5">
    <source>
        <dbReference type="Pfam" id="PF01417"/>
    </source>
</evidence>
<evidence type="ECO:0000256" key="4">
    <source>
        <dbReference type="ARBA" id="ARBA00023329"/>
    </source>
</evidence>
<dbReference type="GO" id="GO:0005794">
    <property type="term" value="C:Golgi apparatus"/>
    <property type="evidence" value="ECO:0007669"/>
    <property type="project" value="UniProtKB-SubCell"/>
</dbReference>
<evidence type="ECO:0000313" key="6">
    <source>
        <dbReference type="EMBL" id="PKA48557.1"/>
    </source>
</evidence>
<dbReference type="GO" id="GO:0006897">
    <property type="term" value="P:endocytosis"/>
    <property type="evidence" value="ECO:0007669"/>
    <property type="project" value="TreeGrafter"/>
</dbReference>
<dbReference type="STRING" id="1088818.A0A2H9ZZ63"/>
<evidence type="ECO:0000256" key="1">
    <source>
        <dbReference type="ARBA" id="ARBA00004132"/>
    </source>
</evidence>
<dbReference type="AlphaFoldDB" id="A0A2H9ZZ63"/>
<dbReference type="SUPFAM" id="SSF48464">
    <property type="entry name" value="ENTH/VHS domain"/>
    <property type="match status" value="1"/>
</dbReference>
<organism evidence="6 7">
    <name type="scientific">Apostasia shenzhenica</name>
    <dbReference type="NCBI Taxonomy" id="1088818"/>
    <lineage>
        <taxon>Eukaryota</taxon>
        <taxon>Viridiplantae</taxon>
        <taxon>Streptophyta</taxon>
        <taxon>Embryophyta</taxon>
        <taxon>Tracheophyta</taxon>
        <taxon>Spermatophyta</taxon>
        <taxon>Magnoliopsida</taxon>
        <taxon>Liliopsida</taxon>
        <taxon>Asparagales</taxon>
        <taxon>Orchidaceae</taxon>
        <taxon>Apostasioideae</taxon>
        <taxon>Apostasia</taxon>
    </lineage>
</organism>
<reference evidence="6 7" key="1">
    <citation type="journal article" date="2017" name="Nature">
        <title>The Apostasia genome and the evolution of orchids.</title>
        <authorList>
            <person name="Zhang G.Q."/>
            <person name="Liu K.W."/>
            <person name="Li Z."/>
            <person name="Lohaus R."/>
            <person name="Hsiao Y.Y."/>
            <person name="Niu S.C."/>
            <person name="Wang J.Y."/>
            <person name="Lin Y.C."/>
            <person name="Xu Q."/>
            <person name="Chen L.J."/>
            <person name="Yoshida K."/>
            <person name="Fujiwara S."/>
            <person name="Wang Z.W."/>
            <person name="Zhang Y.Q."/>
            <person name="Mitsuda N."/>
            <person name="Wang M."/>
            <person name="Liu G.H."/>
            <person name="Pecoraro L."/>
            <person name="Huang H.X."/>
            <person name="Xiao X.J."/>
            <person name="Lin M."/>
            <person name="Wu X.Y."/>
            <person name="Wu W.L."/>
            <person name="Chen Y.Y."/>
            <person name="Chang S.B."/>
            <person name="Sakamoto S."/>
            <person name="Ohme-Takagi M."/>
            <person name="Yagi M."/>
            <person name="Zeng S.J."/>
            <person name="Shen C.Y."/>
            <person name="Yeh C.M."/>
            <person name="Luo Y.B."/>
            <person name="Tsai W.C."/>
            <person name="Van de Peer Y."/>
            <person name="Liu Z.J."/>
        </authorList>
    </citation>
    <scope>NUCLEOTIDE SEQUENCE [LARGE SCALE GENOMIC DNA]</scope>
    <source>
        <strain evidence="7">cv. Shenzhen</strain>
        <tissue evidence="6">Stem</tissue>
    </source>
</reference>
<dbReference type="PANTHER" id="PTHR12276:SF116">
    <property type="entry name" value="ENTH_VHS FAMILY PROTEIN"/>
    <property type="match status" value="1"/>
</dbReference>
<name>A0A2H9ZZ63_9ASPA</name>
<gene>
    <name evidence="6" type="ORF">AXF42_Ash017456</name>
</gene>
<dbReference type="Pfam" id="PF01417">
    <property type="entry name" value="ENTH"/>
    <property type="match status" value="1"/>
</dbReference>
<proteinExistence type="predicted"/>
<evidence type="ECO:0000313" key="7">
    <source>
        <dbReference type="Proteomes" id="UP000236161"/>
    </source>
</evidence>
<dbReference type="GO" id="GO:0005886">
    <property type="term" value="C:plasma membrane"/>
    <property type="evidence" value="ECO:0007669"/>
    <property type="project" value="TreeGrafter"/>
</dbReference>
<dbReference type="GO" id="GO:0030125">
    <property type="term" value="C:clathrin vesicle coat"/>
    <property type="evidence" value="ECO:0007669"/>
    <property type="project" value="TreeGrafter"/>
</dbReference>
<dbReference type="GO" id="GO:0005543">
    <property type="term" value="F:phospholipid binding"/>
    <property type="evidence" value="ECO:0007669"/>
    <property type="project" value="TreeGrafter"/>
</dbReference>
<sequence>MSVASSVRMGTPFFLEFKKQASFFLREQIKNARLALTDVTPVELMTEDATKGNPWAPDAKTMAFISRAAFEIDDYWRIVEILHKRFNWGLAVRKKSERVLKMLEKGPMLKEERDQARKVTRGIQGFGSFNYRWSNGSVDSIKHASEYFGRCNSHYEGCNQHEEETLEKLEQILDLDAGTRDTSLKRDVAIKIHEKEEATAATATVDDVEGKGLRPEEVKSLLAGEEMERLKVEFEEDEHPFNAYEHQRMESMLLLSQS</sequence>
<keyword evidence="4" id="KW-0968">Cytoplasmic vesicle</keyword>
<keyword evidence="7" id="KW-1185">Reference proteome</keyword>
<dbReference type="GO" id="GO:0005768">
    <property type="term" value="C:endosome"/>
    <property type="evidence" value="ECO:0007669"/>
    <property type="project" value="TreeGrafter"/>
</dbReference>
<protein>
    <recommendedName>
        <fullName evidence="5">ENTH domain-containing protein</fullName>
    </recommendedName>
</protein>
<dbReference type="OrthoDB" id="4033880at2759"/>
<evidence type="ECO:0000256" key="3">
    <source>
        <dbReference type="ARBA" id="ARBA00023034"/>
    </source>
</evidence>
<dbReference type="EMBL" id="KZ452313">
    <property type="protein sequence ID" value="PKA48557.1"/>
    <property type="molecule type" value="Genomic_DNA"/>
</dbReference>